<reference evidence="1 2" key="1">
    <citation type="submission" date="2018-03" db="EMBL/GenBank/DDBJ databases">
        <authorList>
            <person name="Nguyen K."/>
            <person name="Fouts D."/>
            <person name="Sutton G."/>
        </authorList>
    </citation>
    <scope>NUCLEOTIDE SEQUENCE [LARGE SCALE GENOMIC DNA]</scope>
    <source>
        <strain evidence="1 2">AU17135</strain>
    </source>
</reference>
<accession>A0A8E2RV03</accession>
<dbReference type="EMBL" id="PVFZ01000048">
    <property type="protein sequence ID" value="PRF22014.1"/>
    <property type="molecule type" value="Genomic_DNA"/>
</dbReference>
<dbReference type="AlphaFoldDB" id="A0A8E2RV03"/>
<gene>
    <name evidence="1" type="ORF">C6P98_18180</name>
</gene>
<protein>
    <submittedName>
        <fullName evidence="1">Uncharacterized protein</fullName>
    </submittedName>
</protein>
<evidence type="ECO:0000313" key="1">
    <source>
        <dbReference type="EMBL" id="PRF22014.1"/>
    </source>
</evidence>
<name>A0A8E2RV03_9BURK</name>
<comment type="caution">
    <text evidence="1">The sequence shown here is derived from an EMBL/GenBank/DDBJ whole genome shotgun (WGS) entry which is preliminary data.</text>
</comment>
<dbReference type="Proteomes" id="UP000237686">
    <property type="component" value="Unassembled WGS sequence"/>
</dbReference>
<evidence type="ECO:0000313" key="2">
    <source>
        <dbReference type="Proteomes" id="UP000237686"/>
    </source>
</evidence>
<proteinExistence type="predicted"/>
<sequence>MDFSGGIRIVTSSRWRLIGIASGARRCPVHPVQCVAQQSLRIATHYAFFRRPRASAASTPAR</sequence>
<organism evidence="1 2">
    <name type="scientific">Burkholderia multivorans</name>
    <dbReference type="NCBI Taxonomy" id="87883"/>
    <lineage>
        <taxon>Bacteria</taxon>
        <taxon>Pseudomonadati</taxon>
        <taxon>Pseudomonadota</taxon>
        <taxon>Betaproteobacteria</taxon>
        <taxon>Burkholderiales</taxon>
        <taxon>Burkholderiaceae</taxon>
        <taxon>Burkholderia</taxon>
        <taxon>Burkholderia cepacia complex</taxon>
    </lineage>
</organism>